<dbReference type="KEGG" id="epl:P4G45_10490"/>
<dbReference type="EMBL" id="CP121195">
    <property type="protein sequence ID" value="XBH12130.1"/>
    <property type="molecule type" value="Genomic_DNA"/>
</dbReference>
<protein>
    <submittedName>
        <fullName evidence="2">Uncharacterized protein</fullName>
    </submittedName>
</protein>
<dbReference type="AlphaFoldDB" id="A0AAU7D3L5"/>
<organism evidence="2">
    <name type="scientific">Edaphobacter paludis</name>
    <dbReference type="NCBI Taxonomy" id="3035702"/>
    <lineage>
        <taxon>Bacteria</taxon>
        <taxon>Pseudomonadati</taxon>
        <taxon>Acidobacteriota</taxon>
        <taxon>Terriglobia</taxon>
        <taxon>Terriglobales</taxon>
        <taxon>Acidobacteriaceae</taxon>
        <taxon>Edaphobacter</taxon>
    </lineage>
</organism>
<sequence length="136" mass="15595">MTFFLLWRQSFRISAEISALHLKTFFEIRVTDVEKSLSAEKATVRKSACADTFLGGFWIDYGGSNVDFCDGPASGTRSMEKVICTENRNTVTPEPYFSVLRINLENRMSRPFKRERAVSYEKFFAAPRRESPMQTA</sequence>
<dbReference type="RefSeq" id="WP_348266430.1">
    <property type="nucleotide sequence ID" value="NZ_CP121194.1"/>
</dbReference>
<evidence type="ECO:0000313" key="1">
    <source>
        <dbReference type="EMBL" id="XBH08920.1"/>
    </source>
</evidence>
<gene>
    <name evidence="1" type="ORF">P4G45_10490</name>
    <name evidence="2" type="ORF">P8936_10460</name>
</gene>
<dbReference type="EMBL" id="CP121194">
    <property type="protein sequence ID" value="XBH08920.1"/>
    <property type="molecule type" value="Genomic_DNA"/>
</dbReference>
<proteinExistence type="predicted"/>
<evidence type="ECO:0000313" key="2">
    <source>
        <dbReference type="EMBL" id="XBH12130.1"/>
    </source>
</evidence>
<reference evidence="2" key="1">
    <citation type="submission" date="2023-03" db="EMBL/GenBank/DDBJ databases">
        <title>Edaphobacter sp.</title>
        <authorList>
            <person name="Huber K.J."/>
            <person name="Papendorf J."/>
            <person name="Pilke C."/>
            <person name="Bunk B."/>
            <person name="Sproeer C."/>
            <person name="Pester M."/>
        </authorList>
    </citation>
    <scope>NUCLEOTIDE SEQUENCE</scope>
    <source>
        <strain evidence="1">DSM 109919</strain>
        <strain evidence="2">DSM 109920</strain>
    </source>
</reference>
<name>A0AAU7D3L5_9BACT</name>
<accession>A0AAU7CUG0</accession>
<accession>A0AAU7D3L5</accession>